<gene>
    <name evidence="1" type="ORF">CTRU02_206180</name>
</gene>
<evidence type="ECO:0000313" key="2">
    <source>
        <dbReference type="Proteomes" id="UP000805649"/>
    </source>
</evidence>
<accession>A0ACC3Z6F6</accession>
<dbReference type="Proteomes" id="UP000805649">
    <property type="component" value="Unassembled WGS sequence"/>
</dbReference>
<keyword evidence="2" id="KW-1185">Reference proteome</keyword>
<organism evidence="1 2">
    <name type="scientific">Colletotrichum truncatum</name>
    <name type="common">Anthracnose fungus</name>
    <name type="synonym">Colletotrichum capsici</name>
    <dbReference type="NCBI Taxonomy" id="5467"/>
    <lineage>
        <taxon>Eukaryota</taxon>
        <taxon>Fungi</taxon>
        <taxon>Dikarya</taxon>
        <taxon>Ascomycota</taxon>
        <taxon>Pezizomycotina</taxon>
        <taxon>Sordariomycetes</taxon>
        <taxon>Hypocreomycetidae</taxon>
        <taxon>Glomerellales</taxon>
        <taxon>Glomerellaceae</taxon>
        <taxon>Colletotrichum</taxon>
        <taxon>Colletotrichum truncatum species complex</taxon>
    </lineage>
</organism>
<protein>
    <submittedName>
        <fullName evidence="1">Terpene synthase family protein</fullName>
    </submittedName>
</protein>
<dbReference type="EMBL" id="VUJX02000003">
    <property type="protein sequence ID" value="KAL0939570.1"/>
    <property type="molecule type" value="Genomic_DNA"/>
</dbReference>
<evidence type="ECO:0000313" key="1">
    <source>
        <dbReference type="EMBL" id="KAL0939570.1"/>
    </source>
</evidence>
<comment type="caution">
    <text evidence="1">The sequence shown here is derived from an EMBL/GenBank/DDBJ whole genome shotgun (WGS) entry which is preliminary data.</text>
</comment>
<reference evidence="1 2" key="1">
    <citation type="journal article" date="2020" name="Phytopathology">
        <title>Genome Sequence Resources of Colletotrichum truncatum, C. plurivorum, C. musicola, and C. sojae: Four Species Pathogenic to Soybean (Glycine max).</title>
        <authorList>
            <person name="Rogerio F."/>
            <person name="Boufleur T.R."/>
            <person name="Ciampi-Guillardi M."/>
            <person name="Sukno S.A."/>
            <person name="Thon M.R."/>
            <person name="Massola Junior N.S."/>
            <person name="Baroncelli R."/>
        </authorList>
    </citation>
    <scope>NUCLEOTIDE SEQUENCE [LARGE SCALE GENOMIC DNA]</scope>
    <source>
        <strain evidence="1 2">CMES1059</strain>
    </source>
</reference>
<sequence length="351" mass="39361">MTTNTDSAELARRLDGKVIVIPDLGRMMSHWPSGRNAHASDMEQHIVELLNGRIASPKDKENVIEANPALLASCLWPNASADQLRTLTQMVLWQGRLDDYIEALEYENSERAREFRAKTKEYIAQYLQLSEIPREAPSTSAISDFQQVAQAICRQYDQDQRRALRVSLFEYIDSTISETRYIQSGEVPTNRYYEDLRKRTAGTGPLCALAEFASGTQLSSLVVGSTPYKLMLAAVSIIIGLTNDLLSLNKELRKGRTFSIVPVLLWNGDHGELKDVVEYVVGEIEKAVKSFDVCEARLIRQHQGEADQIRRVTAALKTTCTGNLAWSLESKRYDVGEQYGDGSVRQELTAP</sequence>
<name>A0ACC3Z6F6_COLTU</name>
<proteinExistence type="predicted"/>